<dbReference type="CDD" id="cd02440">
    <property type="entry name" value="AdoMet_MTases"/>
    <property type="match status" value="1"/>
</dbReference>
<dbReference type="Gene3D" id="3.40.50.150">
    <property type="entry name" value="Vaccinia Virus protein VP39"/>
    <property type="match status" value="1"/>
</dbReference>
<reference evidence="3" key="1">
    <citation type="journal article" date="2019" name="Int. J. Syst. Evol. Microbiol.">
        <title>The Global Catalogue of Microorganisms (GCM) 10K type strain sequencing project: providing services to taxonomists for standard genome sequencing and annotation.</title>
        <authorList>
            <consortium name="The Broad Institute Genomics Platform"/>
            <consortium name="The Broad Institute Genome Sequencing Center for Infectious Disease"/>
            <person name="Wu L."/>
            <person name="Ma J."/>
        </authorList>
    </citation>
    <scope>NUCLEOTIDE SEQUENCE [LARGE SCALE GENOMIC DNA]</scope>
    <source>
        <strain evidence="3">NBRC 108723</strain>
    </source>
</reference>
<protein>
    <submittedName>
        <fullName evidence="2">Methyltransferase</fullName>
    </submittedName>
</protein>
<dbReference type="Pfam" id="PF13649">
    <property type="entry name" value="Methyltransf_25"/>
    <property type="match status" value="1"/>
</dbReference>
<keyword evidence="2" id="KW-0489">Methyltransferase</keyword>
<evidence type="ECO:0000259" key="1">
    <source>
        <dbReference type="Pfam" id="PF13649"/>
    </source>
</evidence>
<keyword evidence="3" id="KW-1185">Reference proteome</keyword>
<gene>
    <name evidence="2" type="ORF">GCM10007938_13900</name>
</gene>
<evidence type="ECO:0000313" key="3">
    <source>
        <dbReference type="Proteomes" id="UP001157138"/>
    </source>
</evidence>
<dbReference type="RefSeq" id="WP_284191513.1">
    <property type="nucleotide sequence ID" value="NZ_BSPW01000024.1"/>
</dbReference>
<evidence type="ECO:0000313" key="2">
    <source>
        <dbReference type="EMBL" id="GLT17612.1"/>
    </source>
</evidence>
<dbReference type="Proteomes" id="UP001157138">
    <property type="component" value="Unassembled WGS sequence"/>
</dbReference>
<proteinExistence type="predicted"/>
<dbReference type="SUPFAM" id="SSF53335">
    <property type="entry name" value="S-adenosyl-L-methionine-dependent methyltransferases"/>
    <property type="match status" value="1"/>
</dbReference>
<organism evidence="2 3">
    <name type="scientific">Vibrio zhanjiangensis</name>
    <dbReference type="NCBI Taxonomy" id="1046128"/>
    <lineage>
        <taxon>Bacteria</taxon>
        <taxon>Pseudomonadati</taxon>
        <taxon>Pseudomonadota</taxon>
        <taxon>Gammaproteobacteria</taxon>
        <taxon>Vibrionales</taxon>
        <taxon>Vibrionaceae</taxon>
        <taxon>Vibrio</taxon>
    </lineage>
</organism>
<dbReference type="InterPro" id="IPR029063">
    <property type="entry name" value="SAM-dependent_MTases_sf"/>
</dbReference>
<dbReference type="GO" id="GO:0008168">
    <property type="term" value="F:methyltransferase activity"/>
    <property type="evidence" value="ECO:0007669"/>
    <property type="project" value="UniProtKB-KW"/>
</dbReference>
<dbReference type="GO" id="GO:0032259">
    <property type="term" value="P:methylation"/>
    <property type="evidence" value="ECO:0007669"/>
    <property type="project" value="UniProtKB-KW"/>
</dbReference>
<feature type="domain" description="Methyltransferase" evidence="1">
    <location>
        <begin position="54"/>
        <end position="140"/>
    </location>
</feature>
<sequence>MHIVDRLKVYRFHRNRCHSGQNLNHKMQGWSTEEEQRIRFNAIANSAEFSHKRVLDLGCGLGELYDYLSQRDHLTFYLGIDQHWLFLRKAKKRIGTSRCRFRFADISRTSLPDFDIIVASGSLNYRTRQTDYLECMIARMYDAAREAIIFNLLDKNVFSESNLLQAYDKETVVSYCRTLTPNVTLIDNYSASDFTIVLKKTNTAG</sequence>
<dbReference type="EMBL" id="BSPW01000024">
    <property type="protein sequence ID" value="GLT17612.1"/>
    <property type="molecule type" value="Genomic_DNA"/>
</dbReference>
<comment type="caution">
    <text evidence="2">The sequence shown here is derived from an EMBL/GenBank/DDBJ whole genome shotgun (WGS) entry which is preliminary data.</text>
</comment>
<accession>A0ABQ6EX72</accession>
<dbReference type="InterPro" id="IPR041698">
    <property type="entry name" value="Methyltransf_25"/>
</dbReference>
<keyword evidence="2" id="KW-0808">Transferase</keyword>
<name>A0ABQ6EX72_9VIBR</name>